<keyword evidence="3" id="KW-1185">Reference proteome</keyword>
<dbReference type="EMBL" id="JAXQNO010000002">
    <property type="protein sequence ID" value="KAK4801957.1"/>
    <property type="molecule type" value="Genomic_DNA"/>
</dbReference>
<name>A0AAN7MBL2_TRANT</name>
<evidence type="ECO:0000256" key="1">
    <source>
        <dbReference type="SAM" id="MobiDB-lite"/>
    </source>
</evidence>
<evidence type="ECO:0000313" key="2">
    <source>
        <dbReference type="EMBL" id="KAK4801957.1"/>
    </source>
</evidence>
<proteinExistence type="predicted"/>
<accession>A0AAN7MBL2</accession>
<feature type="region of interest" description="Disordered" evidence="1">
    <location>
        <begin position="1"/>
        <end position="20"/>
    </location>
</feature>
<sequence>MLASDHTARSLPAVRAKTRRRAIQHVLRRGQLPRQSLLPGPRGPTSHLPVREGDHFVGSAHRLRAHQRSAASVRDQRQSSHPFAIHRLLQVGDQWCSRFTAKIKF</sequence>
<gene>
    <name evidence="2" type="ORF">SAY86_000160</name>
</gene>
<evidence type="ECO:0000313" key="3">
    <source>
        <dbReference type="Proteomes" id="UP001346149"/>
    </source>
</evidence>
<protein>
    <submittedName>
        <fullName evidence="2">Uncharacterized protein</fullName>
    </submittedName>
</protein>
<dbReference type="AlphaFoldDB" id="A0AAN7MBL2"/>
<reference evidence="2 3" key="1">
    <citation type="journal article" date="2023" name="Hortic Res">
        <title>Pangenome of water caltrop reveals structural variations and asymmetric subgenome divergence after allopolyploidization.</title>
        <authorList>
            <person name="Zhang X."/>
            <person name="Chen Y."/>
            <person name="Wang L."/>
            <person name="Yuan Y."/>
            <person name="Fang M."/>
            <person name="Shi L."/>
            <person name="Lu R."/>
            <person name="Comes H.P."/>
            <person name="Ma Y."/>
            <person name="Chen Y."/>
            <person name="Huang G."/>
            <person name="Zhou Y."/>
            <person name="Zheng Z."/>
            <person name="Qiu Y."/>
        </authorList>
    </citation>
    <scope>NUCLEOTIDE SEQUENCE [LARGE SCALE GENOMIC DNA]</scope>
    <source>
        <strain evidence="2">F231</strain>
    </source>
</reference>
<organism evidence="2 3">
    <name type="scientific">Trapa natans</name>
    <name type="common">Water chestnut</name>
    <dbReference type="NCBI Taxonomy" id="22666"/>
    <lineage>
        <taxon>Eukaryota</taxon>
        <taxon>Viridiplantae</taxon>
        <taxon>Streptophyta</taxon>
        <taxon>Embryophyta</taxon>
        <taxon>Tracheophyta</taxon>
        <taxon>Spermatophyta</taxon>
        <taxon>Magnoliopsida</taxon>
        <taxon>eudicotyledons</taxon>
        <taxon>Gunneridae</taxon>
        <taxon>Pentapetalae</taxon>
        <taxon>rosids</taxon>
        <taxon>malvids</taxon>
        <taxon>Myrtales</taxon>
        <taxon>Lythraceae</taxon>
        <taxon>Trapa</taxon>
    </lineage>
</organism>
<feature type="region of interest" description="Disordered" evidence="1">
    <location>
        <begin position="29"/>
        <end position="51"/>
    </location>
</feature>
<comment type="caution">
    <text evidence="2">The sequence shown here is derived from an EMBL/GenBank/DDBJ whole genome shotgun (WGS) entry which is preliminary data.</text>
</comment>
<dbReference type="Proteomes" id="UP001346149">
    <property type="component" value="Unassembled WGS sequence"/>
</dbReference>